<keyword evidence="6 9" id="KW-0862">Zinc</keyword>
<keyword evidence="3 9" id="KW-0479">Metal-binding</keyword>
<evidence type="ECO:0000313" key="12">
    <source>
        <dbReference type="EMBL" id="WNO54022.1"/>
    </source>
</evidence>
<dbReference type="RefSeq" id="WP_313916063.1">
    <property type="nucleotide sequence ID" value="NZ_CP135076.1"/>
</dbReference>
<dbReference type="HAMAP" id="MF_00179">
    <property type="entry name" value="RibA"/>
    <property type="match status" value="1"/>
</dbReference>
<keyword evidence="2 9" id="KW-0686">Riboflavin biosynthesis</keyword>
<feature type="binding site" evidence="9">
    <location>
        <position position="307"/>
    </location>
    <ligand>
        <name>GTP</name>
        <dbReference type="ChEBI" id="CHEBI:37565"/>
    </ligand>
</feature>
<dbReference type="Proteomes" id="UP001302249">
    <property type="component" value="Chromosome"/>
</dbReference>
<sequence length="352" mass="38076">MSDGRAATRAIDAMRHGWPVTIRDGHATLTILPIETSDRTRLEQFDPGGDALVLISAGRAATLKLTNQREAATPDAPVAIARSAWLGFDEAMMLADPQFDLRNPLKGPFRAVACPHPQLAATALRLARVAGLLPAFFMHEEAADTVVDKAAADDIDLPERLVIAARARLPVERVEQAEIVAFRAPESGDEHVALLIGAPDGTAPLVRLHSECLTGDVFGSLKCDCGPQLHAAIDEIAAAGWGIIVYLRQEGRGIGLINKMRAYALQDQGFDTVDANTRLGFAVDARDFRIAARMLTLLGQQRIRLLTNNPHKVDALAAAGINVAERVPHRLPPNPHNARYLATKRDRTGHQL</sequence>
<dbReference type="InterPro" id="IPR032677">
    <property type="entry name" value="GTP_cyclohydro_II"/>
</dbReference>
<evidence type="ECO:0000256" key="3">
    <source>
        <dbReference type="ARBA" id="ARBA00022723"/>
    </source>
</evidence>
<feature type="binding site" evidence="9">
    <location>
        <position position="228"/>
    </location>
    <ligand>
        <name>GTP</name>
        <dbReference type="ChEBI" id="CHEBI:37565"/>
    </ligand>
</feature>
<feature type="binding site" evidence="9">
    <location>
        <position position="312"/>
    </location>
    <ligand>
        <name>GTP</name>
        <dbReference type="ChEBI" id="CHEBI:37565"/>
    </ligand>
</feature>
<feature type="domain" description="GTP cyclohydrolase II" evidence="11">
    <location>
        <begin position="166"/>
        <end position="328"/>
    </location>
</feature>
<feature type="active site" description="Nucleophile" evidence="9">
    <location>
        <position position="286"/>
    </location>
</feature>
<proteinExistence type="inferred from homology"/>
<feature type="binding site" evidence="9">
    <location>
        <position position="225"/>
    </location>
    <ligand>
        <name>Zn(2+)</name>
        <dbReference type="ChEBI" id="CHEBI:29105"/>
        <note>catalytic</note>
    </ligand>
</feature>
<evidence type="ECO:0000256" key="8">
    <source>
        <dbReference type="ARBA" id="ARBA00049295"/>
    </source>
</evidence>
<dbReference type="EC" id="3.5.4.25" evidence="9"/>
<evidence type="ECO:0000313" key="13">
    <source>
        <dbReference type="Proteomes" id="UP001302249"/>
    </source>
</evidence>
<name>A0ABZ0B9D1_9SPHN</name>
<feature type="region of interest" description="Disordered" evidence="10">
    <location>
        <begin position="327"/>
        <end position="352"/>
    </location>
</feature>
<dbReference type="InterPro" id="IPR036144">
    <property type="entry name" value="RibA-like_sf"/>
</dbReference>
<dbReference type="EMBL" id="CP135076">
    <property type="protein sequence ID" value="WNO54022.1"/>
    <property type="molecule type" value="Genomic_DNA"/>
</dbReference>
<evidence type="ECO:0000256" key="9">
    <source>
        <dbReference type="HAMAP-Rule" id="MF_00179"/>
    </source>
</evidence>
<dbReference type="SUPFAM" id="SSF142695">
    <property type="entry name" value="RibA-like"/>
    <property type="match status" value="1"/>
</dbReference>
<comment type="catalytic activity">
    <reaction evidence="8 9">
        <text>GTP + 4 H2O = 2,5-diamino-6-hydroxy-4-(5-phosphoribosylamino)-pyrimidine + formate + 2 phosphate + 3 H(+)</text>
        <dbReference type="Rhea" id="RHEA:23704"/>
        <dbReference type="ChEBI" id="CHEBI:15377"/>
        <dbReference type="ChEBI" id="CHEBI:15378"/>
        <dbReference type="ChEBI" id="CHEBI:15740"/>
        <dbReference type="ChEBI" id="CHEBI:37565"/>
        <dbReference type="ChEBI" id="CHEBI:43474"/>
        <dbReference type="ChEBI" id="CHEBI:58614"/>
        <dbReference type="EC" id="3.5.4.25"/>
    </reaction>
</comment>
<organism evidence="12 13">
    <name type="scientific">Stakelama saccharophila</name>
    <dbReference type="NCBI Taxonomy" id="3075605"/>
    <lineage>
        <taxon>Bacteria</taxon>
        <taxon>Pseudomonadati</taxon>
        <taxon>Pseudomonadota</taxon>
        <taxon>Alphaproteobacteria</taxon>
        <taxon>Sphingomonadales</taxon>
        <taxon>Sphingomonadaceae</taxon>
        <taxon>Stakelama</taxon>
    </lineage>
</organism>
<accession>A0ABZ0B9D1</accession>
<evidence type="ECO:0000256" key="6">
    <source>
        <dbReference type="ARBA" id="ARBA00022833"/>
    </source>
</evidence>
<keyword evidence="7 9" id="KW-0342">GTP-binding</keyword>
<dbReference type="Pfam" id="PF00925">
    <property type="entry name" value="GTP_cyclohydro2"/>
    <property type="match status" value="1"/>
</dbReference>
<feature type="active site" description="Proton acceptor" evidence="9">
    <location>
        <position position="284"/>
    </location>
</feature>
<dbReference type="CDD" id="cd00641">
    <property type="entry name" value="GTP_cyclohydro2"/>
    <property type="match status" value="1"/>
</dbReference>
<keyword evidence="4 9" id="KW-0547">Nucleotide-binding</keyword>
<gene>
    <name evidence="9 12" type="primary">ribA</name>
    <name evidence="12" type="ORF">RPR59_01815</name>
</gene>
<dbReference type="NCBIfam" id="NF001591">
    <property type="entry name" value="PRK00393.1"/>
    <property type="match status" value="1"/>
</dbReference>
<evidence type="ECO:0000256" key="7">
    <source>
        <dbReference type="ARBA" id="ARBA00023134"/>
    </source>
</evidence>
<dbReference type="Gene3D" id="3.40.50.10990">
    <property type="entry name" value="GTP cyclohydrolase II"/>
    <property type="match status" value="1"/>
</dbReference>
<keyword evidence="5 9" id="KW-0378">Hydrolase</keyword>
<keyword evidence="13" id="KW-1185">Reference proteome</keyword>
<evidence type="ECO:0000256" key="10">
    <source>
        <dbReference type="SAM" id="MobiDB-lite"/>
    </source>
</evidence>
<feature type="binding site" evidence="9">
    <location>
        <begin position="250"/>
        <end position="252"/>
    </location>
    <ligand>
        <name>GTP</name>
        <dbReference type="ChEBI" id="CHEBI:37565"/>
    </ligand>
</feature>
<feature type="binding site" evidence="9">
    <location>
        <position position="223"/>
    </location>
    <ligand>
        <name>Zn(2+)</name>
        <dbReference type="ChEBI" id="CHEBI:29105"/>
        <note>catalytic</note>
    </ligand>
</feature>
<evidence type="ECO:0000256" key="5">
    <source>
        <dbReference type="ARBA" id="ARBA00022801"/>
    </source>
</evidence>
<evidence type="ECO:0000256" key="4">
    <source>
        <dbReference type="ARBA" id="ARBA00022741"/>
    </source>
</evidence>
<comment type="pathway">
    <text evidence="1 9">Cofactor biosynthesis; riboflavin biosynthesis; 5-amino-6-(D-ribitylamino)uracil from GTP: step 1/4.</text>
</comment>
<dbReference type="InterPro" id="IPR000926">
    <property type="entry name" value="RibA"/>
</dbReference>
<evidence type="ECO:0000259" key="11">
    <source>
        <dbReference type="Pfam" id="PF00925"/>
    </source>
</evidence>
<evidence type="ECO:0000256" key="2">
    <source>
        <dbReference type="ARBA" id="ARBA00022619"/>
    </source>
</evidence>
<dbReference type="PANTHER" id="PTHR21327">
    <property type="entry name" value="GTP CYCLOHYDROLASE II-RELATED"/>
    <property type="match status" value="1"/>
</dbReference>
<feature type="compositionally biased region" description="Basic and acidic residues" evidence="10">
    <location>
        <begin position="343"/>
        <end position="352"/>
    </location>
</feature>
<feature type="binding site" evidence="9">
    <location>
        <position position="272"/>
    </location>
    <ligand>
        <name>GTP</name>
        <dbReference type="ChEBI" id="CHEBI:37565"/>
    </ligand>
</feature>
<protein>
    <recommendedName>
        <fullName evidence="9">GTP cyclohydrolase-2</fullName>
        <ecNumber evidence="9">3.5.4.25</ecNumber>
    </recommendedName>
    <alternativeName>
        <fullName evidence="9">GTP cyclohydrolase II</fullName>
    </alternativeName>
</protein>
<dbReference type="NCBIfam" id="TIGR00505">
    <property type="entry name" value="ribA"/>
    <property type="match status" value="1"/>
</dbReference>
<comment type="similarity">
    <text evidence="9">Belongs to the GTP cyclohydrolase II family.</text>
</comment>
<feature type="binding site" evidence="9">
    <location>
        <begin position="207"/>
        <end position="211"/>
    </location>
    <ligand>
        <name>GTP</name>
        <dbReference type="ChEBI" id="CHEBI:37565"/>
    </ligand>
</feature>
<feature type="binding site" evidence="9">
    <location>
        <position position="212"/>
    </location>
    <ligand>
        <name>Zn(2+)</name>
        <dbReference type="ChEBI" id="CHEBI:29105"/>
        <note>catalytic</note>
    </ligand>
</feature>
<reference evidence="12 13" key="1">
    <citation type="submission" date="2023-09" db="EMBL/GenBank/DDBJ databases">
        <authorList>
            <person name="Rey-Velasco X."/>
        </authorList>
    </citation>
    <scope>NUCLEOTIDE SEQUENCE [LARGE SCALE GENOMIC DNA]</scope>
    <source>
        <strain evidence="12 13">W311</strain>
    </source>
</reference>
<dbReference type="PANTHER" id="PTHR21327:SF18">
    <property type="entry name" value="3,4-DIHYDROXY-2-BUTANONE 4-PHOSPHATE SYNTHASE"/>
    <property type="match status" value="1"/>
</dbReference>
<comment type="function">
    <text evidence="9">Catalyzes the conversion of GTP to 2,5-diamino-6-ribosylamino-4(3H)-pyrimidinone 5'-phosphate (DARP), formate and pyrophosphate.</text>
</comment>
<evidence type="ECO:0000256" key="1">
    <source>
        <dbReference type="ARBA" id="ARBA00004853"/>
    </source>
</evidence>
<dbReference type="GO" id="GO:0003935">
    <property type="term" value="F:GTP cyclohydrolase II activity"/>
    <property type="evidence" value="ECO:0007669"/>
    <property type="project" value="UniProtKB-EC"/>
</dbReference>
<comment type="cofactor">
    <cofactor evidence="9">
        <name>Zn(2+)</name>
        <dbReference type="ChEBI" id="CHEBI:29105"/>
    </cofactor>
    <text evidence="9">Binds 1 zinc ion per subunit.</text>
</comment>